<feature type="non-terminal residue" evidence="2">
    <location>
        <position position="1"/>
    </location>
</feature>
<dbReference type="EMBL" id="HACG01011189">
    <property type="protein sequence ID" value="CEK58054.1"/>
    <property type="molecule type" value="Transcribed_RNA"/>
</dbReference>
<accession>A0A0B6YP68</accession>
<dbReference type="AlphaFoldDB" id="A0A0B6YP68"/>
<protein>
    <submittedName>
        <fullName evidence="2">Uncharacterized protein</fullName>
    </submittedName>
</protein>
<proteinExistence type="predicted"/>
<sequence>RRSTGYPITESNTCTSSDTPTSGTELKDVIYTRNIADQIDLFPSNVTTDDSDIFYQSQDIFDEKAESLSHISDLDIDKKSSTTVQSIQVEDS</sequence>
<feature type="compositionally biased region" description="Polar residues" evidence="1">
    <location>
        <begin position="9"/>
        <end position="23"/>
    </location>
</feature>
<evidence type="ECO:0000313" key="2">
    <source>
        <dbReference type="EMBL" id="CEK58054.1"/>
    </source>
</evidence>
<reference evidence="2" key="1">
    <citation type="submission" date="2014-12" db="EMBL/GenBank/DDBJ databases">
        <title>Insight into the proteome of Arion vulgaris.</title>
        <authorList>
            <person name="Aradska J."/>
            <person name="Bulat T."/>
            <person name="Smidak R."/>
            <person name="Sarate P."/>
            <person name="Gangsoo J."/>
            <person name="Sialana F."/>
            <person name="Bilban M."/>
            <person name="Lubec G."/>
        </authorList>
    </citation>
    <scope>NUCLEOTIDE SEQUENCE</scope>
    <source>
        <tissue evidence="2">Skin</tissue>
    </source>
</reference>
<name>A0A0B6YP68_9EUPU</name>
<organism evidence="2">
    <name type="scientific">Arion vulgaris</name>
    <dbReference type="NCBI Taxonomy" id="1028688"/>
    <lineage>
        <taxon>Eukaryota</taxon>
        <taxon>Metazoa</taxon>
        <taxon>Spiralia</taxon>
        <taxon>Lophotrochozoa</taxon>
        <taxon>Mollusca</taxon>
        <taxon>Gastropoda</taxon>
        <taxon>Heterobranchia</taxon>
        <taxon>Euthyneura</taxon>
        <taxon>Panpulmonata</taxon>
        <taxon>Eupulmonata</taxon>
        <taxon>Stylommatophora</taxon>
        <taxon>Helicina</taxon>
        <taxon>Arionoidea</taxon>
        <taxon>Arionidae</taxon>
        <taxon>Arion</taxon>
    </lineage>
</organism>
<feature type="region of interest" description="Disordered" evidence="1">
    <location>
        <begin position="1"/>
        <end position="23"/>
    </location>
</feature>
<feature type="non-terminal residue" evidence="2">
    <location>
        <position position="92"/>
    </location>
</feature>
<gene>
    <name evidence="2" type="primary">ORF31864</name>
</gene>
<evidence type="ECO:0000256" key="1">
    <source>
        <dbReference type="SAM" id="MobiDB-lite"/>
    </source>
</evidence>